<evidence type="ECO:0000313" key="1">
    <source>
        <dbReference type="EMBL" id="GAJ01522.1"/>
    </source>
</evidence>
<dbReference type="Gene3D" id="3.20.20.210">
    <property type="match status" value="1"/>
</dbReference>
<gene>
    <name evidence="1" type="ORF">S12H4_35857</name>
</gene>
<dbReference type="InterPro" id="IPR038071">
    <property type="entry name" value="UROD/MetE-like_sf"/>
</dbReference>
<name>X1UD86_9ZZZZ</name>
<comment type="caution">
    <text evidence="1">The sequence shown here is derived from an EMBL/GenBank/DDBJ whole genome shotgun (WGS) entry which is preliminary data.</text>
</comment>
<dbReference type="SUPFAM" id="SSF51726">
    <property type="entry name" value="UROD/MetE-like"/>
    <property type="match status" value="1"/>
</dbReference>
<dbReference type="AlphaFoldDB" id="X1UD86"/>
<feature type="non-terminal residue" evidence="1">
    <location>
        <position position="1"/>
    </location>
</feature>
<protein>
    <recommendedName>
        <fullName evidence="2">Uroporphyrinogen decarboxylase (URO-D) domain-containing protein</fullName>
    </recommendedName>
</protein>
<dbReference type="EMBL" id="BARW01021335">
    <property type="protein sequence ID" value="GAJ01522.1"/>
    <property type="molecule type" value="Genomic_DNA"/>
</dbReference>
<proteinExistence type="predicted"/>
<accession>X1UD86</accession>
<sequence length="230" mass="26751">LLAGIKGDIEESPEFDLGHGVMELDWDYLPMVPMYEPRVISEDEHTVTLRNVKGQTVRRFKNATVTDEMPTFLDWPVKDRATWNEYKKRLDPNTPERWSSDWNAFAQKMNGISEPLSVMAGSFYGYLREWVGSERILYMFYDDPGLIEDMMEQVLYLGTEVIKRVLKDIKVQQAAFWEDMCYKAGPLISPAMVRKFMMPRYKKITDLLHSYGVDVIFLDSDGNVNELIPL</sequence>
<evidence type="ECO:0008006" key="2">
    <source>
        <dbReference type="Google" id="ProtNLM"/>
    </source>
</evidence>
<organism evidence="1">
    <name type="scientific">marine sediment metagenome</name>
    <dbReference type="NCBI Taxonomy" id="412755"/>
    <lineage>
        <taxon>unclassified sequences</taxon>
        <taxon>metagenomes</taxon>
        <taxon>ecological metagenomes</taxon>
    </lineage>
</organism>
<reference evidence="1" key="1">
    <citation type="journal article" date="2014" name="Front. Microbiol.">
        <title>High frequency of phylogenetically diverse reductive dehalogenase-homologous genes in deep subseafloor sedimentary metagenomes.</title>
        <authorList>
            <person name="Kawai M."/>
            <person name="Futagami T."/>
            <person name="Toyoda A."/>
            <person name="Takaki Y."/>
            <person name="Nishi S."/>
            <person name="Hori S."/>
            <person name="Arai W."/>
            <person name="Tsubouchi T."/>
            <person name="Morono Y."/>
            <person name="Uchiyama I."/>
            <person name="Ito T."/>
            <person name="Fujiyama A."/>
            <person name="Inagaki F."/>
            <person name="Takami H."/>
        </authorList>
    </citation>
    <scope>NUCLEOTIDE SEQUENCE</scope>
    <source>
        <strain evidence="1">Expedition CK06-06</strain>
    </source>
</reference>